<evidence type="ECO:0000256" key="1">
    <source>
        <dbReference type="SAM" id="MobiDB-lite"/>
    </source>
</evidence>
<sequence>MKRSFNAGPHNPIPKKRPKNVYSLQDFGHSLRASGISAAPRARSGNLSADGRRADVALIALKPPALQQSSASLHNNNNDWLDLHDYSDLTAGVSTQRLRKRKWYATTDDALAHWVHNYRDPYLRILITCDGTMGQDGVCSCGKTSKYRCIECFGGEMVCRGCIVERHRLQPLCRIERWNGSFFDKRELRDLGLRVQLGHRDNTPCSRAHPGRDKFVVIAPNGFHHVAVDFCECRINGSQSHWEQLLVYGWYPSTPDAPRSAVTISVLKLFHAVSLQGKTTAYHFFNALAKITDNTGSKAFKRRYQLILRVVHQWRNLRSLKRGGMGNDPDRRTSETKCGELGVECIACPKVGVNLPEKWEQTPAAKRFLYAVFLAIDACFSSQAQEDLELYTEFVKGLGDQSEMSTCTGLAALDHANTKYAQGYAATGCGMVTCGPHEVVCKNGVGDLQKGEKYGNMDYIVASAWMHLRALLFFLLSYDIMCQWSKNLKERLLLLPPALRFLLAQYFVKFVIPKLHILGHLRLCQENYSLLFTWGSAQADMEGIERIWSSSGLMGASTREMGPGSRQDTLDDFWHHWNWGKVVGMGETLRKRFLKARKELERQTAGLEAFIHGQGAEVSAWKQAVDDFEVRDEREEGDPVENPYKLPQSGPTVCDIELELLREEHEKERTLAIPRDASEETMTEYLMLGLEIEGQQRQLVADILVKKSPTTKELTDFRKYSPGALQTLAMSEDPSDPPEAERIPLFLPSVLSTAQRLPPLAVPGLAAAEARVARRSMRNTRHQHQNMRSRGLLDSHQHKIDVATATYRHARRARIALEDVAGISEWCSLEAADVRMLEDEEEAKRRRQRAMKGKQKEAAQENEYGERGVGGGVLGQEMYEGVRVEWCKAYARVKRWQEEVLLLQEEMSRCLRTLEWQAGTWDKKADTAYYCGKLVYTGTHLDGAKAFAARQAAVRRVLAARFRRLWWGLTNRIEPQPEPASSASSEAEEEDDAGALGDEDDANGSSEEQNDEGEPERAPPVSREEMAMRRAEMDELLAIQSTALDDYDDA</sequence>
<dbReference type="AlphaFoldDB" id="A0A8H6ZHS8"/>
<feature type="region of interest" description="Disordered" evidence="1">
    <location>
        <begin position="845"/>
        <end position="864"/>
    </location>
</feature>
<evidence type="ECO:0000313" key="3">
    <source>
        <dbReference type="EMBL" id="KAF7377131.1"/>
    </source>
</evidence>
<gene>
    <name evidence="3" type="ORF">MSAN_00132200</name>
</gene>
<dbReference type="PANTHER" id="PTHR33096">
    <property type="entry name" value="CXC2 DOMAIN-CONTAINING PROTEIN"/>
    <property type="match status" value="1"/>
</dbReference>
<dbReference type="Pfam" id="PF18758">
    <property type="entry name" value="KDZ"/>
    <property type="match status" value="1"/>
</dbReference>
<dbReference type="InterPro" id="IPR040521">
    <property type="entry name" value="KDZ"/>
</dbReference>
<dbReference type="PANTHER" id="PTHR33096:SF1">
    <property type="entry name" value="CXC1-LIKE CYSTEINE CLUSTER ASSOCIATED WITH KDZ TRANSPOSASES DOMAIN-CONTAINING PROTEIN"/>
    <property type="match status" value="1"/>
</dbReference>
<proteinExistence type="predicted"/>
<dbReference type="EMBL" id="JACAZH010000001">
    <property type="protein sequence ID" value="KAF7377131.1"/>
    <property type="molecule type" value="Genomic_DNA"/>
</dbReference>
<evidence type="ECO:0000313" key="4">
    <source>
        <dbReference type="Proteomes" id="UP000623467"/>
    </source>
</evidence>
<dbReference type="Proteomes" id="UP000623467">
    <property type="component" value="Unassembled WGS sequence"/>
</dbReference>
<comment type="caution">
    <text evidence="3">The sequence shown here is derived from an EMBL/GenBank/DDBJ whole genome shotgun (WGS) entry which is preliminary data.</text>
</comment>
<dbReference type="InterPro" id="IPR041457">
    <property type="entry name" value="CxC2_KDZ-assoc"/>
</dbReference>
<feature type="region of interest" description="Disordered" evidence="1">
    <location>
        <begin position="1"/>
        <end position="20"/>
    </location>
</feature>
<evidence type="ECO:0000259" key="2">
    <source>
        <dbReference type="Pfam" id="PF18803"/>
    </source>
</evidence>
<keyword evidence="4" id="KW-1185">Reference proteome</keyword>
<reference evidence="3" key="1">
    <citation type="submission" date="2020-05" db="EMBL/GenBank/DDBJ databases">
        <title>Mycena genomes resolve the evolution of fungal bioluminescence.</title>
        <authorList>
            <person name="Tsai I.J."/>
        </authorList>
    </citation>
    <scope>NUCLEOTIDE SEQUENCE</scope>
    <source>
        <strain evidence="3">160909Yilan</strain>
    </source>
</reference>
<name>A0A8H6ZHS8_9AGAR</name>
<dbReference type="OrthoDB" id="3257768at2759"/>
<protein>
    <submittedName>
        <fullName evidence="3">CxC2 domain-containing protein</fullName>
    </submittedName>
</protein>
<feature type="compositionally biased region" description="Acidic residues" evidence="1">
    <location>
        <begin position="986"/>
        <end position="1014"/>
    </location>
</feature>
<feature type="domain" description="CxC2-like cysteine cluster KDZ transposase-associated" evidence="2">
    <location>
        <begin position="188"/>
        <end position="296"/>
    </location>
</feature>
<accession>A0A8H6ZHS8</accession>
<feature type="region of interest" description="Disordered" evidence="1">
    <location>
        <begin position="974"/>
        <end position="1034"/>
    </location>
</feature>
<organism evidence="3 4">
    <name type="scientific">Mycena sanguinolenta</name>
    <dbReference type="NCBI Taxonomy" id="230812"/>
    <lineage>
        <taxon>Eukaryota</taxon>
        <taxon>Fungi</taxon>
        <taxon>Dikarya</taxon>
        <taxon>Basidiomycota</taxon>
        <taxon>Agaricomycotina</taxon>
        <taxon>Agaricomycetes</taxon>
        <taxon>Agaricomycetidae</taxon>
        <taxon>Agaricales</taxon>
        <taxon>Marasmiineae</taxon>
        <taxon>Mycenaceae</taxon>
        <taxon>Mycena</taxon>
    </lineage>
</organism>
<feature type="compositionally biased region" description="Basic and acidic residues" evidence="1">
    <location>
        <begin position="1022"/>
        <end position="1033"/>
    </location>
</feature>
<dbReference type="Pfam" id="PF18803">
    <property type="entry name" value="CxC2"/>
    <property type="match status" value="1"/>
</dbReference>